<dbReference type="InterPro" id="IPR024568">
    <property type="entry name" value="RNase_HIII_N"/>
</dbReference>
<keyword evidence="12 14" id="KW-0378">Hydrolase</keyword>
<comment type="similarity">
    <text evidence="5 14">Belongs to the RNase HII family. RnhC subfamily.</text>
</comment>
<comment type="catalytic activity">
    <reaction evidence="1 14 15">
        <text>Endonucleolytic cleavage to 5'-phosphomonoester.</text>
        <dbReference type="EC" id="3.1.26.4"/>
    </reaction>
</comment>
<dbReference type="InterPro" id="IPR004641">
    <property type="entry name" value="RNase_HIII"/>
</dbReference>
<proteinExistence type="inferred from homology"/>
<organism evidence="18 19">
    <name type="scientific">Faecalitalea cylindroides</name>
    <dbReference type="NCBI Taxonomy" id="39483"/>
    <lineage>
        <taxon>Bacteria</taxon>
        <taxon>Bacillati</taxon>
        <taxon>Bacillota</taxon>
        <taxon>Erysipelotrichia</taxon>
        <taxon>Erysipelotrichales</taxon>
        <taxon>Erysipelotrichaceae</taxon>
        <taxon>Faecalitalea</taxon>
    </lineage>
</organism>
<evidence type="ECO:0000256" key="5">
    <source>
        <dbReference type="ARBA" id="ARBA00008378"/>
    </source>
</evidence>
<dbReference type="GO" id="GO:0006298">
    <property type="term" value="P:mismatch repair"/>
    <property type="evidence" value="ECO:0007669"/>
    <property type="project" value="TreeGrafter"/>
</dbReference>
<evidence type="ECO:0000256" key="6">
    <source>
        <dbReference type="ARBA" id="ARBA00012180"/>
    </source>
</evidence>
<reference evidence="18" key="2">
    <citation type="journal article" date="2018" name="BMC Genomics">
        <title>Whole genome sequencing and function prediction of 133 gut anaerobes isolated from chicken caecum in pure cultures.</title>
        <authorList>
            <person name="Medvecky M."/>
            <person name="Cejkova D."/>
            <person name="Polansky O."/>
            <person name="Karasova D."/>
            <person name="Kubasova T."/>
            <person name="Cizek A."/>
            <person name="Rychlik I."/>
        </authorList>
    </citation>
    <scope>NUCLEOTIDE SEQUENCE</scope>
    <source>
        <strain evidence="18">An178</strain>
    </source>
</reference>
<dbReference type="GO" id="GO:0003723">
    <property type="term" value="F:RNA binding"/>
    <property type="evidence" value="ECO:0007669"/>
    <property type="project" value="UniProtKB-UniRule"/>
</dbReference>
<evidence type="ECO:0000259" key="16">
    <source>
        <dbReference type="PROSITE" id="PS51975"/>
    </source>
</evidence>
<dbReference type="InterPro" id="IPR024567">
    <property type="entry name" value="RNase_HII/HIII_dom"/>
</dbReference>
<keyword evidence="10 14" id="KW-0479">Metal-binding</keyword>
<dbReference type="RefSeq" id="WP_035403496.1">
    <property type="nucleotide sequence ID" value="NZ_CABKSV010000103.1"/>
</dbReference>
<dbReference type="HAMAP" id="MF_00053">
    <property type="entry name" value="RNase_HIII"/>
    <property type="match status" value="1"/>
</dbReference>
<dbReference type="PANTHER" id="PTHR10954:SF23">
    <property type="entry name" value="RIBONUCLEASE"/>
    <property type="match status" value="1"/>
</dbReference>
<comment type="cofactor">
    <cofactor evidence="2">
        <name>Mg(2+)</name>
        <dbReference type="ChEBI" id="CHEBI:18420"/>
    </cofactor>
</comment>
<dbReference type="Proteomes" id="UP000195447">
    <property type="component" value="Unassembled WGS sequence"/>
</dbReference>
<dbReference type="CDD" id="cd06590">
    <property type="entry name" value="RNase_HII_bacteria_HIII_like"/>
    <property type="match status" value="1"/>
</dbReference>
<dbReference type="GO" id="GO:0000287">
    <property type="term" value="F:magnesium ion binding"/>
    <property type="evidence" value="ECO:0007669"/>
    <property type="project" value="UniProtKB-UniRule"/>
</dbReference>
<evidence type="ECO:0000256" key="12">
    <source>
        <dbReference type="ARBA" id="ARBA00022801"/>
    </source>
</evidence>
<evidence type="ECO:0000256" key="8">
    <source>
        <dbReference type="ARBA" id="ARBA00022490"/>
    </source>
</evidence>
<keyword evidence="8 14" id="KW-0963">Cytoplasm</keyword>
<dbReference type="Gene3D" id="3.30.420.10">
    <property type="entry name" value="Ribonuclease H-like superfamily/Ribonuclease H"/>
    <property type="match status" value="1"/>
</dbReference>
<feature type="binding site" evidence="14 15">
    <location>
        <position position="183"/>
    </location>
    <ligand>
        <name>a divalent metal cation</name>
        <dbReference type="ChEBI" id="CHEBI:60240"/>
    </ligand>
</feature>
<dbReference type="GO" id="GO:0043137">
    <property type="term" value="P:DNA replication, removal of RNA primer"/>
    <property type="evidence" value="ECO:0007669"/>
    <property type="project" value="TreeGrafter"/>
</dbReference>
<dbReference type="InterPro" id="IPR001352">
    <property type="entry name" value="RNase_HII/HIII"/>
</dbReference>
<feature type="binding site" evidence="14 15">
    <location>
        <position position="81"/>
    </location>
    <ligand>
        <name>a divalent metal cation</name>
        <dbReference type="ChEBI" id="CHEBI:60240"/>
    </ligand>
</feature>
<reference evidence="17" key="3">
    <citation type="submission" date="2023-01" db="EMBL/GenBank/DDBJ databases">
        <title>Human gut microbiome strain richness.</title>
        <authorList>
            <person name="Chen-Liaw A."/>
        </authorList>
    </citation>
    <scope>NUCLEOTIDE SEQUENCE</scope>
    <source>
        <strain evidence="17">D55st1_G4_D55t1_190419</strain>
    </source>
</reference>
<evidence type="ECO:0000256" key="2">
    <source>
        <dbReference type="ARBA" id="ARBA00001946"/>
    </source>
</evidence>
<sequence length="288" mass="33138">MNTITKIMSKKQIEQLKKQIDPYVLKVSQPAYTYYQAKLESCTITAYTSGKVVFQGKDLNWLSQESSSESKNMFPQAGSDEVGTGDYFGPVVVSAVIVSKENEDVLRNLKIQDSKQINDEKIRMLAKEIKSLCPHTILIVSSSKYNSVHKQHNMVDIKCKLHNQAYLNLIKKGYTLPEHIIIDQFVQEKSYYRYLSNEKEVVRNIHFETKAENKYLAVACASVLARNAFLEYWDMLEETFDFTFEKGAGKKVDQCGKKFVLKYGMDKLNEVAKIHFKNTEKILDLINK</sequence>
<dbReference type="NCBIfam" id="TIGR00716">
    <property type="entry name" value="rnhC"/>
    <property type="match status" value="1"/>
</dbReference>
<evidence type="ECO:0000256" key="9">
    <source>
        <dbReference type="ARBA" id="ARBA00022722"/>
    </source>
</evidence>
<evidence type="ECO:0000256" key="11">
    <source>
        <dbReference type="ARBA" id="ARBA00022759"/>
    </source>
</evidence>
<dbReference type="SUPFAM" id="SSF53098">
    <property type="entry name" value="Ribonuclease H-like"/>
    <property type="match status" value="1"/>
</dbReference>
<dbReference type="PIRSF" id="PIRSF037748">
    <property type="entry name" value="RnhC"/>
    <property type="match status" value="1"/>
</dbReference>
<gene>
    <name evidence="14 17" type="primary">rnhC</name>
    <name evidence="18" type="ORF">B5F14_03375</name>
    <name evidence="17" type="ORF">POG00_06995</name>
</gene>
<evidence type="ECO:0000313" key="19">
    <source>
        <dbReference type="Proteomes" id="UP000195447"/>
    </source>
</evidence>
<feature type="domain" description="RNase H type-2" evidence="16">
    <location>
        <begin position="74"/>
        <end position="288"/>
    </location>
</feature>
<evidence type="ECO:0000256" key="14">
    <source>
        <dbReference type="HAMAP-Rule" id="MF_00053"/>
    </source>
</evidence>
<dbReference type="Pfam" id="PF11858">
    <property type="entry name" value="DUF3378"/>
    <property type="match status" value="1"/>
</dbReference>
<comment type="subcellular location">
    <subcellularLocation>
        <location evidence="4 14">Cytoplasm</location>
    </subcellularLocation>
</comment>
<evidence type="ECO:0000313" key="18">
    <source>
        <dbReference type="EMBL" id="OUP61365.1"/>
    </source>
</evidence>
<evidence type="ECO:0000256" key="3">
    <source>
        <dbReference type="ARBA" id="ARBA00004065"/>
    </source>
</evidence>
<dbReference type="InterPro" id="IPR012337">
    <property type="entry name" value="RNaseH-like_sf"/>
</dbReference>
<evidence type="ECO:0000256" key="7">
    <source>
        <dbReference type="ARBA" id="ARBA00021407"/>
    </source>
</evidence>
<feature type="binding site" evidence="14 15">
    <location>
        <position position="80"/>
    </location>
    <ligand>
        <name>a divalent metal cation</name>
        <dbReference type="ChEBI" id="CHEBI:60240"/>
    </ligand>
</feature>
<name>A0A1Y4LXP0_9FIRM</name>
<evidence type="ECO:0000256" key="1">
    <source>
        <dbReference type="ARBA" id="ARBA00000077"/>
    </source>
</evidence>
<evidence type="ECO:0000313" key="17">
    <source>
        <dbReference type="EMBL" id="MDC0828458.1"/>
    </source>
</evidence>
<comment type="caution">
    <text evidence="18">The sequence shown here is derived from an EMBL/GenBank/DDBJ whole genome shotgun (WGS) entry which is preliminary data.</text>
</comment>
<dbReference type="Pfam" id="PF01351">
    <property type="entry name" value="RNase_HII"/>
    <property type="match status" value="1"/>
</dbReference>
<dbReference type="AlphaFoldDB" id="A0A1Y4LXP0"/>
<dbReference type="Proteomes" id="UP001220658">
    <property type="component" value="Unassembled WGS sequence"/>
</dbReference>
<dbReference type="GO" id="GO:0032299">
    <property type="term" value="C:ribonuclease H2 complex"/>
    <property type="evidence" value="ECO:0007669"/>
    <property type="project" value="TreeGrafter"/>
</dbReference>
<keyword evidence="11 14" id="KW-0255">Endonuclease</keyword>
<keyword evidence="13 14" id="KW-0460">Magnesium</keyword>
<evidence type="ECO:0000256" key="10">
    <source>
        <dbReference type="ARBA" id="ARBA00022723"/>
    </source>
</evidence>
<dbReference type="FunFam" id="3.30.420.10:FF:000047">
    <property type="entry name" value="Ribonuclease HIII"/>
    <property type="match status" value="1"/>
</dbReference>
<evidence type="ECO:0000256" key="4">
    <source>
        <dbReference type="ARBA" id="ARBA00004496"/>
    </source>
</evidence>
<evidence type="ECO:0000256" key="15">
    <source>
        <dbReference type="PROSITE-ProRule" id="PRU01319"/>
    </source>
</evidence>
<comment type="cofactor">
    <cofactor evidence="14 15">
        <name>Mn(2+)</name>
        <dbReference type="ChEBI" id="CHEBI:29035"/>
    </cofactor>
    <cofactor evidence="14 15">
        <name>Mg(2+)</name>
        <dbReference type="ChEBI" id="CHEBI:18420"/>
    </cofactor>
    <text evidence="14 15">Manganese or magnesium. Binds 1 divalent metal ion per monomer in the absence of substrate. May bind a second metal ion after substrate binding.</text>
</comment>
<evidence type="ECO:0000256" key="13">
    <source>
        <dbReference type="ARBA" id="ARBA00022842"/>
    </source>
</evidence>
<protein>
    <recommendedName>
        <fullName evidence="7 14">Ribonuclease HIII</fullName>
        <shortName evidence="14">RNase HIII</shortName>
        <ecNumber evidence="6 14">3.1.26.4</ecNumber>
    </recommendedName>
</protein>
<dbReference type="EC" id="3.1.26.4" evidence="6 14"/>
<dbReference type="PANTHER" id="PTHR10954">
    <property type="entry name" value="RIBONUCLEASE H2 SUBUNIT A"/>
    <property type="match status" value="1"/>
</dbReference>
<accession>A0A1Y4LXP0</accession>
<dbReference type="InterPro" id="IPR036397">
    <property type="entry name" value="RNaseH_sf"/>
</dbReference>
<dbReference type="EMBL" id="NFKM01000004">
    <property type="protein sequence ID" value="OUP61365.1"/>
    <property type="molecule type" value="Genomic_DNA"/>
</dbReference>
<comment type="function">
    <text evidence="3 14">Endonuclease that specifically degrades the RNA of RNA-DNA hybrids.</text>
</comment>
<reference evidence="19" key="1">
    <citation type="submission" date="2017-04" db="EMBL/GenBank/DDBJ databases">
        <title>Function of individual gut microbiota members based on whole genome sequencing of pure cultures obtained from chicken caecum.</title>
        <authorList>
            <person name="Medvecky M."/>
            <person name="Cejkova D."/>
            <person name="Polansky O."/>
            <person name="Karasova D."/>
            <person name="Kubasova T."/>
            <person name="Cizek A."/>
            <person name="Rychlik I."/>
        </authorList>
    </citation>
    <scope>NUCLEOTIDE SEQUENCE [LARGE SCALE GENOMIC DNA]</scope>
    <source>
        <strain evidence="19">An178</strain>
    </source>
</reference>
<dbReference type="InterPro" id="IPR012295">
    <property type="entry name" value="TBP_dom_sf"/>
</dbReference>
<dbReference type="PROSITE" id="PS51975">
    <property type="entry name" value="RNASE_H_2"/>
    <property type="match status" value="1"/>
</dbReference>
<dbReference type="CDD" id="cd14796">
    <property type="entry name" value="RNAse_HIII_N"/>
    <property type="match status" value="1"/>
</dbReference>
<dbReference type="GO" id="GO:0004523">
    <property type="term" value="F:RNA-DNA hybrid ribonuclease activity"/>
    <property type="evidence" value="ECO:0007669"/>
    <property type="project" value="UniProtKB-UniRule"/>
</dbReference>
<dbReference type="GO" id="GO:0005737">
    <property type="term" value="C:cytoplasm"/>
    <property type="evidence" value="ECO:0007669"/>
    <property type="project" value="UniProtKB-SubCell"/>
</dbReference>
<keyword evidence="9 14" id="KW-0540">Nuclease</keyword>
<dbReference type="EMBL" id="JAQNCK010000017">
    <property type="protein sequence ID" value="MDC0828458.1"/>
    <property type="molecule type" value="Genomic_DNA"/>
</dbReference>
<keyword evidence="19" id="KW-1185">Reference proteome</keyword>
<dbReference type="Gene3D" id="3.30.310.10">
    <property type="entry name" value="TATA-Binding Protein"/>
    <property type="match status" value="1"/>
</dbReference>